<evidence type="ECO:0000256" key="1">
    <source>
        <dbReference type="SAM" id="Phobius"/>
    </source>
</evidence>
<sequence>MITATSVIIGWYVFLWIAAITVFIVTLRAGHREESRMRGIIPWPSAFERRHRKGRSRPSSRSPR</sequence>
<dbReference type="KEGG" id="sap:Sulac_2343"/>
<accession>G8TUT7</accession>
<name>G8TUT7_SULAD</name>
<dbReference type="EMBL" id="CP003179">
    <property type="protein sequence ID" value="AEW05811.1"/>
    <property type="molecule type" value="Genomic_DNA"/>
</dbReference>
<keyword evidence="1" id="KW-0472">Membrane</keyword>
<keyword evidence="1" id="KW-1133">Transmembrane helix</keyword>
<dbReference type="AlphaFoldDB" id="G8TUT7"/>
<gene>
    <name evidence="2" type="ordered locus">Sulac_2343</name>
</gene>
<proteinExistence type="predicted"/>
<evidence type="ECO:0000313" key="3">
    <source>
        <dbReference type="Proteomes" id="UP000005439"/>
    </source>
</evidence>
<dbReference type="Proteomes" id="UP000005439">
    <property type="component" value="Chromosome"/>
</dbReference>
<feature type="transmembrane region" description="Helical" evidence="1">
    <location>
        <begin position="6"/>
        <end position="27"/>
    </location>
</feature>
<protein>
    <recommendedName>
        <fullName evidence="4">CcmD family protein</fullName>
    </recommendedName>
</protein>
<keyword evidence="3" id="KW-1185">Reference proteome</keyword>
<dbReference type="HOGENOM" id="CLU_2866126_0_0_9"/>
<evidence type="ECO:0000313" key="2">
    <source>
        <dbReference type="EMBL" id="AEW05811.1"/>
    </source>
</evidence>
<reference evidence="2 3" key="2">
    <citation type="journal article" date="2012" name="Stand. Genomic Sci.">
        <title>Complete genome sequence of the moderately thermophilic mineral-sulfide-oxidizing firmicute Sulfobacillus acidophilus type strain (NAL(T)).</title>
        <authorList>
            <person name="Anderson I."/>
            <person name="Chertkov O."/>
            <person name="Chen A."/>
            <person name="Saunders E."/>
            <person name="Lapidus A."/>
            <person name="Nolan M."/>
            <person name="Lucas S."/>
            <person name="Hammon N."/>
            <person name="Deshpande S."/>
            <person name="Cheng J.F."/>
            <person name="Han C."/>
            <person name="Tapia R."/>
            <person name="Goodwin L.A."/>
            <person name="Pitluck S."/>
            <person name="Liolios K."/>
            <person name="Pagani I."/>
            <person name="Ivanova N."/>
            <person name="Mikhailova N."/>
            <person name="Pati A."/>
            <person name="Palaniappan K."/>
            <person name="Land M."/>
            <person name="Pan C."/>
            <person name="Rohde M."/>
            <person name="Pukall R."/>
            <person name="Goker M."/>
            <person name="Detter J.C."/>
            <person name="Woyke T."/>
            <person name="Bristow J."/>
            <person name="Eisen J.A."/>
            <person name="Markowitz V."/>
            <person name="Hugenholtz P."/>
            <person name="Kyrpides N.C."/>
            <person name="Klenk H.P."/>
            <person name="Mavromatis K."/>
        </authorList>
    </citation>
    <scope>NUCLEOTIDE SEQUENCE [LARGE SCALE GENOMIC DNA]</scope>
    <source>
        <strain evidence="3">ATCC 700253 / DSM 10332 / NAL</strain>
    </source>
</reference>
<evidence type="ECO:0008006" key="4">
    <source>
        <dbReference type="Google" id="ProtNLM"/>
    </source>
</evidence>
<dbReference type="PATRIC" id="fig|679936.5.peg.2428"/>
<keyword evidence="1" id="KW-0812">Transmembrane</keyword>
<organism evidence="2 3">
    <name type="scientific">Sulfobacillus acidophilus (strain ATCC 700253 / DSM 10332 / NAL)</name>
    <dbReference type="NCBI Taxonomy" id="679936"/>
    <lineage>
        <taxon>Bacteria</taxon>
        <taxon>Bacillati</taxon>
        <taxon>Bacillota</taxon>
        <taxon>Clostridia</taxon>
        <taxon>Eubacteriales</taxon>
        <taxon>Clostridiales Family XVII. Incertae Sedis</taxon>
        <taxon>Sulfobacillus</taxon>
    </lineage>
</organism>
<dbReference type="STRING" id="679936.Sulac_2343"/>
<reference evidence="3" key="1">
    <citation type="submission" date="2011-12" db="EMBL/GenBank/DDBJ databases">
        <title>The complete genome of chromosome of Sulfobacillus acidophilus DSM 10332.</title>
        <authorList>
            <person name="Lucas S."/>
            <person name="Han J."/>
            <person name="Lapidus A."/>
            <person name="Bruce D."/>
            <person name="Goodwin L."/>
            <person name="Pitluck S."/>
            <person name="Peters L."/>
            <person name="Kyrpides N."/>
            <person name="Mavromatis K."/>
            <person name="Ivanova N."/>
            <person name="Mikhailova N."/>
            <person name="Chertkov O."/>
            <person name="Saunders E."/>
            <person name="Detter J.C."/>
            <person name="Tapia R."/>
            <person name="Han C."/>
            <person name="Land M."/>
            <person name="Hauser L."/>
            <person name="Markowitz V."/>
            <person name="Cheng J.-F."/>
            <person name="Hugenholtz P."/>
            <person name="Woyke T."/>
            <person name="Wu D."/>
            <person name="Pukall R."/>
            <person name="Gehrich-Schroeter G."/>
            <person name="Schneider S."/>
            <person name="Klenk H.-P."/>
            <person name="Eisen J.A."/>
        </authorList>
    </citation>
    <scope>NUCLEOTIDE SEQUENCE [LARGE SCALE GENOMIC DNA]</scope>
    <source>
        <strain evidence="3">ATCC 700253 / DSM 10332 / NAL</strain>
    </source>
</reference>